<proteinExistence type="predicted"/>
<accession>A0ABV8NV21</accession>
<dbReference type="PANTHER" id="PTHR30419">
    <property type="entry name" value="HTH-TYPE TRANSCRIPTIONAL REGULATOR YBHD"/>
    <property type="match status" value="1"/>
</dbReference>
<dbReference type="RefSeq" id="WP_217963975.1">
    <property type="nucleotide sequence ID" value="NZ_JAHTBN010000003.1"/>
</dbReference>
<dbReference type="Proteomes" id="UP001595848">
    <property type="component" value="Unassembled WGS sequence"/>
</dbReference>
<dbReference type="PROSITE" id="PS50931">
    <property type="entry name" value="HTH_LYSR"/>
    <property type="match status" value="1"/>
</dbReference>
<dbReference type="InterPro" id="IPR000847">
    <property type="entry name" value="LysR_HTH_N"/>
</dbReference>
<gene>
    <name evidence="5" type="ORF">ACFOY1_07570</name>
</gene>
<dbReference type="PANTHER" id="PTHR30419:SF8">
    <property type="entry name" value="NITROGEN ASSIMILATION TRANSCRIPTIONAL ACTIVATOR-RELATED"/>
    <property type="match status" value="1"/>
</dbReference>
<dbReference type="InterPro" id="IPR050950">
    <property type="entry name" value="HTH-type_LysR_regulators"/>
</dbReference>
<reference evidence="6" key="1">
    <citation type="journal article" date="2019" name="Int. J. Syst. Evol. Microbiol.">
        <title>The Global Catalogue of Microorganisms (GCM) 10K type strain sequencing project: providing services to taxonomists for standard genome sequencing and annotation.</title>
        <authorList>
            <consortium name="The Broad Institute Genomics Platform"/>
            <consortium name="The Broad Institute Genome Sequencing Center for Infectious Disease"/>
            <person name="Wu L."/>
            <person name="Ma J."/>
        </authorList>
    </citation>
    <scope>NUCLEOTIDE SEQUENCE [LARGE SCALE GENOMIC DNA]</scope>
    <source>
        <strain evidence="6">LMG 24813</strain>
    </source>
</reference>
<keyword evidence="6" id="KW-1185">Reference proteome</keyword>
<dbReference type="EMBL" id="JBHSBV010000002">
    <property type="protein sequence ID" value="MFC4200809.1"/>
    <property type="molecule type" value="Genomic_DNA"/>
</dbReference>
<dbReference type="Pfam" id="PF03466">
    <property type="entry name" value="LysR_substrate"/>
    <property type="match status" value="1"/>
</dbReference>
<keyword evidence="3" id="KW-0804">Transcription</keyword>
<evidence type="ECO:0000256" key="3">
    <source>
        <dbReference type="ARBA" id="ARBA00023163"/>
    </source>
</evidence>
<evidence type="ECO:0000259" key="4">
    <source>
        <dbReference type="PROSITE" id="PS50931"/>
    </source>
</evidence>
<evidence type="ECO:0000256" key="1">
    <source>
        <dbReference type="ARBA" id="ARBA00023015"/>
    </source>
</evidence>
<dbReference type="Pfam" id="PF00126">
    <property type="entry name" value="HTH_1"/>
    <property type="match status" value="1"/>
</dbReference>
<sequence>MNISTRQLQGFLLVARLASFTRAAEQLHITQAGLSALIRDLEAQLGCRLFDRTTRSVSLTREGQSLVGFAERAVHELEAAAASLRASALQARKLLTIAATPITAGNLLPEAYRVFTRTHPSVEVRVRDVPQPAVHGLVERGEVDTGFGIFIKPSTGTELRALLEFQLICIAPRGSLGLRAPTTRQASRRGLPTLAWSQLPSLPLLSLPASTPPQQVVDAYLKETGQPPATGPICNSMQTIIAMVRAGHGQAILPSMVMPSCPPQWFDVARMVEPAVPLQFYQISKKGHALPIATQPFVDTLVDVVRKLCRV</sequence>
<organism evidence="5 6">
    <name type="scientific">Candidimonas humi</name>
    <dbReference type="NCBI Taxonomy" id="683355"/>
    <lineage>
        <taxon>Bacteria</taxon>
        <taxon>Pseudomonadati</taxon>
        <taxon>Pseudomonadota</taxon>
        <taxon>Betaproteobacteria</taxon>
        <taxon>Burkholderiales</taxon>
        <taxon>Alcaligenaceae</taxon>
        <taxon>Candidimonas</taxon>
    </lineage>
</organism>
<feature type="domain" description="HTH lysR-type" evidence="4">
    <location>
        <begin position="1"/>
        <end position="60"/>
    </location>
</feature>
<evidence type="ECO:0000256" key="2">
    <source>
        <dbReference type="ARBA" id="ARBA00023125"/>
    </source>
</evidence>
<comment type="caution">
    <text evidence="5">The sequence shown here is derived from an EMBL/GenBank/DDBJ whole genome shotgun (WGS) entry which is preliminary data.</text>
</comment>
<name>A0ABV8NV21_9BURK</name>
<protein>
    <submittedName>
        <fullName evidence="5">LysR family transcriptional regulator</fullName>
    </submittedName>
</protein>
<keyword evidence="2" id="KW-0238">DNA-binding</keyword>
<dbReference type="InterPro" id="IPR005119">
    <property type="entry name" value="LysR_subst-bd"/>
</dbReference>
<evidence type="ECO:0000313" key="6">
    <source>
        <dbReference type="Proteomes" id="UP001595848"/>
    </source>
</evidence>
<keyword evidence="1" id="KW-0805">Transcription regulation</keyword>
<evidence type="ECO:0000313" key="5">
    <source>
        <dbReference type="EMBL" id="MFC4200809.1"/>
    </source>
</evidence>